<dbReference type="AlphaFoldDB" id="A0AAV3T9S0"/>
<dbReference type="Gene3D" id="3.40.720.10">
    <property type="entry name" value="Alkaline Phosphatase, subunit A"/>
    <property type="match status" value="1"/>
</dbReference>
<dbReference type="Proteomes" id="UP001500420">
    <property type="component" value="Unassembled WGS sequence"/>
</dbReference>
<accession>A0AAV3T9S0</accession>
<dbReference type="EMBL" id="BAAADV010000003">
    <property type="protein sequence ID" value="GAA0671466.1"/>
    <property type="molecule type" value="Genomic_DNA"/>
</dbReference>
<name>A0AAV3T9S0_9EURY</name>
<evidence type="ECO:0008006" key="3">
    <source>
        <dbReference type="Google" id="ProtNLM"/>
    </source>
</evidence>
<dbReference type="InterPro" id="IPR017850">
    <property type="entry name" value="Alkaline_phosphatase_core_sf"/>
</dbReference>
<keyword evidence="2" id="KW-1185">Reference proteome</keyword>
<gene>
    <name evidence="1" type="ORF">GCM10009020_17400</name>
</gene>
<reference evidence="1 2" key="1">
    <citation type="journal article" date="2019" name="Int. J. Syst. Evol. Microbiol.">
        <title>The Global Catalogue of Microorganisms (GCM) 10K type strain sequencing project: providing services to taxonomists for standard genome sequencing and annotation.</title>
        <authorList>
            <consortium name="The Broad Institute Genomics Platform"/>
            <consortium name="The Broad Institute Genome Sequencing Center for Infectious Disease"/>
            <person name="Wu L."/>
            <person name="Ma J."/>
        </authorList>
    </citation>
    <scope>NUCLEOTIDE SEQUENCE [LARGE SCALE GENOMIC DNA]</scope>
    <source>
        <strain evidence="1 2">JCM 16328</strain>
    </source>
</reference>
<protein>
    <recommendedName>
        <fullName evidence="3">Sulfatase</fullName>
    </recommendedName>
</protein>
<evidence type="ECO:0000313" key="2">
    <source>
        <dbReference type="Proteomes" id="UP001500420"/>
    </source>
</evidence>
<proteinExistence type="predicted"/>
<sequence length="286" mass="32735">MLSRVVGPLTRLIYGSGGEDVMSRDWDNLFIFDACRSDMFEEVVGVDQFDSYETIRSKGGNSPEWIRNNFNGKTYNDTIYVVANPWTHVLEQDIFFKVIDVFEEKEMVQSCSSIDFEKWDDVGTVPASVMNDVTRKIHDTHPDKRLIVHYFQPHDPVIGRGDGEIEIDEELEPRTNLVTGRVSPGEIWDGYSRNLQYVYHYAEKLMDDLDGKTVISADHGELLGEILWPIPVRGYAHPEGVYHPNLTTVPWAEIDGERREIAAGQGNHDRISKNKERLRDLGYLGD</sequence>
<comment type="caution">
    <text evidence="1">The sequence shown here is derived from an EMBL/GenBank/DDBJ whole genome shotgun (WGS) entry which is preliminary data.</text>
</comment>
<organism evidence="1 2">
    <name type="scientific">Natronoarchaeum mannanilyticum</name>
    <dbReference type="NCBI Taxonomy" id="926360"/>
    <lineage>
        <taxon>Archaea</taxon>
        <taxon>Methanobacteriati</taxon>
        <taxon>Methanobacteriota</taxon>
        <taxon>Stenosarchaea group</taxon>
        <taxon>Halobacteria</taxon>
        <taxon>Halobacteriales</taxon>
        <taxon>Natronoarchaeaceae</taxon>
    </lineage>
</organism>
<evidence type="ECO:0000313" key="1">
    <source>
        <dbReference type="EMBL" id="GAA0671466.1"/>
    </source>
</evidence>